<protein>
    <submittedName>
        <fullName evidence="2">Uncharacterized protein</fullName>
    </submittedName>
</protein>
<organism evidence="2">
    <name type="scientific">uncultured Thermomicrobiales bacterium</name>
    <dbReference type="NCBI Taxonomy" id="1645740"/>
    <lineage>
        <taxon>Bacteria</taxon>
        <taxon>Pseudomonadati</taxon>
        <taxon>Thermomicrobiota</taxon>
        <taxon>Thermomicrobia</taxon>
        <taxon>Thermomicrobiales</taxon>
        <taxon>environmental samples</taxon>
    </lineage>
</organism>
<feature type="compositionally biased region" description="Low complexity" evidence="1">
    <location>
        <begin position="8"/>
        <end position="20"/>
    </location>
</feature>
<evidence type="ECO:0000313" key="2">
    <source>
        <dbReference type="EMBL" id="CAA9581696.1"/>
    </source>
</evidence>
<accession>A0A6J4VP40</accession>
<sequence length="55" mass="5791">MRPHPRARSTAARLPANAAAPKRRNADCGRDGRLGRRREPAARAVPPPPATGAVA</sequence>
<proteinExistence type="predicted"/>
<dbReference type="EMBL" id="CADCWL010000227">
    <property type="protein sequence ID" value="CAA9581696.1"/>
    <property type="molecule type" value="Genomic_DNA"/>
</dbReference>
<feature type="compositionally biased region" description="Pro residues" evidence="1">
    <location>
        <begin position="45"/>
        <end position="55"/>
    </location>
</feature>
<feature type="compositionally biased region" description="Basic and acidic residues" evidence="1">
    <location>
        <begin position="24"/>
        <end position="41"/>
    </location>
</feature>
<dbReference type="AlphaFoldDB" id="A0A6J4VP40"/>
<evidence type="ECO:0000256" key="1">
    <source>
        <dbReference type="SAM" id="MobiDB-lite"/>
    </source>
</evidence>
<reference evidence="2" key="1">
    <citation type="submission" date="2020-02" db="EMBL/GenBank/DDBJ databases">
        <authorList>
            <person name="Meier V. D."/>
        </authorList>
    </citation>
    <scope>NUCLEOTIDE SEQUENCE</scope>
    <source>
        <strain evidence="2">AVDCRST_MAG19</strain>
    </source>
</reference>
<name>A0A6J4VP40_9BACT</name>
<gene>
    <name evidence="2" type="ORF">AVDCRST_MAG19-4081</name>
</gene>
<feature type="region of interest" description="Disordered" evidence="1">
    <location>
        <begin position="1"/>
        <end position="55"/>
    </location>
</feature>